<name>A0ABQ5DQC0_9ASTR</name>
<dbReference type="Proteomes" id="UP001151760">
    <property type="component" value="Unassembled WGS sequence"/>
</dbReference>
<dbReference type="EMBL" id="BQNB010015478">
    <property type="protein sequence ID" value="GJT40483.1"/>
    <property type="molecule type" value="Genomic_DNA"/>
</dbReference>
<evidence type="ECO:0000313" key="3">
    <source>
        <dbReference type="Proteomes" id="UP001151760"/>
    </source>
</evidence>
<keyword evidence="3" id="KW-1185">Reference proteome</keyword>
<accession>A0ABQ5DQC0</accession>
<reference evidence="2" key="2">
    <citation type="submission" date="2022-01" db="EMBL/GenBank/DDBJ databases">
        <authorList>
            <person name="Yamashiro T."/>
            <person name="Shiraishi A."/>
            <person name="Satake H."/>
            <person name="Nakayama K."/>
        </authorList>
    </citation>
    <scope>NUCLEOTIDE SEQUENCE</scope>
</reference>
<gene>
    <name evidence="2" type="ORF">Tco_0940348</name>
</gene>
<protein>
    <submittedName>
        <fullName evidence="2">Uncharacterized protein</fullName>
    </submittedName>
</protein>
<sequence length="214" mass="23518">MGLHTAEEIELVGFSAYWAESVRQIPGKGDLSAYWIGISYEGDVLGTPPSYTLIMDLMLRLCHRLIACSIAGKSQAPEKVTVTNLFHLRGMDVGSVNVPYLLARLLTKERLYGLTVIVRELPVIDMAELIVAAGAPEAAENAPVADEGALAVLAPVQAPQSPHYSRTNYDYGTEVGVRYTSYADFQIPYVRRTRRRTDDASTSTAQQDEQQLDP</sequence>
<evidence type="ECO:0000313" key="2">
    <source>
        <dbReference type="EMBL" id="GJT40483.1"/>
    </source>
</evidence>
<comment type="caution">
    <text evidence="2">The sequence shown here is derived from an EMBL/GenBank/DDBJ whole genome shotgun (WGS) entry which is preliminary data.</text>
</comment>
<organism evidence="2 3">
    <name type="scientific">Tanacetum coccineum</name>
    <dbReference type="NCBI Taxonomy" id="301880"/>
    <lineage>
        <taxon>Eukaryota</taxon>
        <taxon>Viridiplantae</taxon>
        <taxon>Streptophyta</taxon>
        <taxon>Embryophyta</taxon>
        <taxon>Tracheophyta</taxon>
        <taxon>Spermatophyta</taxon>
        <taxon>Magnoliopsida</taxon>
        <taxon>eudicotyledons</taxon>
        <taxon>Gunneridae</taxon>
        <taxon>Pentapetalae</taxon>
        <taxon>asterids</taxon>
        <taxon>campanulids</taxon>
        <taxon>Asterales</taxon>
        <taxon>Asteraceae</taxon>
        <taxon>Asteroideae</taxon>
        <taxon>Anthemideae</taxon>
        <taxon>Anthemidinae</taxon>
        <taxon>Tanacetum</taxon>
    </lineage>
</organism>
<reference evidence="2" key="1">
    <citation type="journal article" date="2022" name="Int. J. Mol. Sci.">
        <title>Draft Genome of Tanacetum Coccineum: Genomic Comparison of Closely Related Tanacetum-Family Plants.</title>
        <authorList>
            <person name="Yamashiro T."/>
            <person name="Shiraishi A."/>
            <person name="Nakayama K."/>
            <person name="Satake H."/>
        </authorList>
    </citation>
    <scope>NUCLEOTIDE SEQUENCE</scope>
</reference>
<feature type="region of interest" description="Disordered" evidence="1">
    <location>
        <begin position="193"/>
        <end position="214"/>
    </location>
</feature>
<evidence type="ECO:0000256" key="1">
    <source>
        <dbReference type="SAM" id="MobiDB-lite"/>
    </source>
</evidence>
<proteinExistence type="predicted"/>